<organism evidence="2 3">
    <name type="scientific">Vibrio anguillarum</name>
    <name type="common">Listonella anguillarum</name>
    <dbReference type="NCBI Taxonomy" id="55601"/>
    <lineage>
        <taxon>Bacteria</taxon>
        <taxon>Pseudomonadati</taxon>
        <taxon>Pseudomonadota</taxon>
        <taxon>Gammaproteobacteria</taxon>
        <taxon>Vibrionales</taxon>
        <taxon>Vibrionaceae</taxon>
        <taxon>Vibrio</taxon>
    </lineage>
</organism>
<feature type="transmembrane region" description="Helical" evidence="1">
    <location>
        <begin position="67"/>
        <end position="87"/>
    </location>
</feature>
<name>A0AAW4BEW9_VIBAN</name>
<keyword evidence="1" id="KW-0472">Membrane</keyword>
<accession>A0AAW4BEW9</accession>
<evidence type="ECO:0000256" key="1">
    <source>
        <dbReference type="SAM" id="Phobius"/>
    </source>
</evidence>
<evidence type="ECO:0000313" key="2">
    <source>
        <dbReference type="EMBL" id="MBF4436331.1"/>
    </source>
</evidence>
<keyword evidence="1" id="KW-0812">Transmembrane</keyword>
<feature type="transmembrane region" description="Helical" evidence="1">
    <location>
        <begin position="12"/>
        <end position="32"/>
    </location>
</feature>
<sequence>MKSTENIKHPFRDLTFFVSSVMATLFAVGYLYETAYLEVFGFNNSEILPEPSISVVYGFRYALLNGFSGVFFTAMILSLMFAFISVIKKDIQEAISKSEFIANNFNWLAKVNQKKVNPLSFYIGLVVLFGVLILHAIFEGKSVGERVKYEKRVECLVYSDSDVTPIEGNVVRMRDGFIAFWEITSENEGKARLVSQRKVLETIYGKCPNKQFKSDS</sequence>
<comment type="caution">
    <text evidence="2">The sequence shown here is derived from an EMBL/GenBank/DDBJ whole genome shotgun (WGS) entry which is preliminary data.</text>
</comment>
<dbReference type="EMBL" id="SCLC01000065">
    <property type="protein sequence ID" value="MBF4436331.1"/>
    <property type="molecule type" value="Genomic_DNA"/>
</dbReference>
<dbReference type="Proteomes" id="UP000786185">
    <property type="component" value="Unassembled WGS sequence"/>
</dbReference>
<gene>
    <name evidence="2" type="ORF">ERJ77_17770</name>
</gene>
<reference evidence="2" key="1">
    <citation type="journal article" date="2021" name="PeerJ">
        <title>Analysis of 44 Vibrio anguillarum genomes reveals high genetic diversity.</title>
        <authorList>
            <person name="Hansen M.J."/>
            <person name="Dalsgaard I."/>
        </authorList>
    </citation>
    <scope>NUCLEOTIDE SEQUENCE</scope>
    <source>
        <strain evidence="2">850617-1/1</strain>
    </source>
</reference>
<evidence type="ECO:0000313" key="3">
    <source>
        <dbReference type="Proteomes" id="UP000786185"/>
    </source>
</evidence>
<protein>
    <submittedName>
        <fullName evidence="2">Uncharacterized protein</fullName>
    </submittedName>
</protein>
<feature type="transmembrane region" description="Helical" evidence="1">
    <location>
        <begin position="119"/>
        <end position="138"/>
    </location>
</feature>
<proteinExistence type="predicted"/>
<dbReference type="AlphaFoldDB" id="A0AAW4BEW9"/>
<keyword evidence="1" id="KW-1133">Transmembrane helix</keyword>